<dbReference type="RefSeq" id="WP_379856436.1">
    <property type="nucleotide sequence ID" value="NZ_JBHZQA010000001.1"/>
</dbReference>
<organism evidence="1 2">
    <name type="scientific">Flavobacterium fructosi</name>
    <dbReference type="NCBI Taxonomy" id="3230416"/>
    <lineage>
        <taxon>Bacteria</taxon>
        <taxon>Pseudomonadati</taxon>
        <taxon>Bacteroidota</taxon>
        <taxon>Flavobacteriia</taxon>
        <taxon>Flavobacteriales</taxon>
        <taxon>Flavobacteriaceae</taxon>
        <taxon>Flavobacterium</taxon>
    </lineage>
</organism>
<sequence length="109" mass="13128">MQIYLKKNAKHRRNKCKKTFPILHPVLRRGKSKESCLFDGDDLETTTHFNLFYDQELNGVISLFKNTTDLFLEKIQYQIRDMAVLENYRRKHWVKHLEKCCIDRNANLI</sequence>
<name>A0ABW6HHR6_9FLAO</name>
<protein>
    <submittedName>
        <fullName evidence="1">Uncharacterized protein</fullName>
    </submittedName>
</protein>
<accession>A0ABW6HHR6</accession>
<keyword evidence="2" id="KW-1185">Reference proteome</keyword>
<dbReference type="InterPro" id="IPR016181">
    <property type="entry name" value="Acyl_CoA_acyltransferase"/>
</dbReference>
<gene>
    <name evidence="1" type="ORF">ACFX5D_01110</name>
</gene>
<dbReference type="Proteomes" id="UP001600039">
    <property type="component" value="Unassembled WGS sequence"/>
</dbReference>
<reference evidence="1 2" key="1">
    <citation type="submission" date="2024-06" db="EMBL/GenBank/DDBJ databases">
        <title>Flavobacterium spp. isolated from glacier.</title>
        <authorList>
            <person name="Han D."/>
        </authorList>
    </citation>
    <scope>NUCLEOTIDE SEQUENCE [LARGE SCALE GENOMIC DNA]</scope>
    <source>
        <strain evidence="1 2">LB3P45</strain>
    </source>
</reference>
<dbReference type="SUPFAM" id="SSF55729">
    <property type="entry name" value="Acyl-CoA N-acyltransferases (Nat)"/>
    <property type="match status" value="1"/>
</dbReference>
<evidence type="ECO:0000313" key="2">
    <source>
        <dbReference type="Proteomes" id="UP001600039"/>
    </source>
</evidence>
<proteinExistence type="predicted"/>
<comment type="caution">
    <text evidence="1">The sequence shown here is derived from an EMBL/GenBank/DDBJ whole genome shotgun (WGS) entry which is preliminary data.</text>
</comment>
<dbReference type="EMBL" id="JBHZQA010000001">
    <property type="protein sequence ID" value="MFE3846567.1"/>
    <property type="molecule type" value="Genomic_DNA"/>
</dbReference>
<evidence type="ECO:0000313" key="1">
    <source>
        <dbReference type="EMBL" id="MFE3846567.1"/>
    </source>
</evidence>
<dbReference type="Gene3D" id="3.40.630.30">
    <property type="match status" value="1"/>
</dbReference>